<dbReference type="AlphaFoldDB" id="A0A1M6PMF4"/>
<dbReference type="GO" id="GO:0000976">
    <property type="term" value="F:transcription cis-regulatory region binding"/>
    <property type="evidence" value="ECO:0007669"/>
    <property type="project" value="TreeGrafter"/>
</dbReference>
<reference evidence="9 10" key="1">
    <citation type="submission" date="2016-11" db="EMBL/GenBank/DDBJ databases">
        <authorList>
            <person name="Jaros S."/>
            <person name="Januszkiewicz K."/>
            <person name="Wedrychowicz H."/>
        </authorList>
    </citation>
    <scope>NUCLEOTIDE SEQUENCE [LARGE SCALE GENOMIC DNA]</scope>
    <source>
        <strain evidence="9 10">DSM 15212</strain>
    </source>
</reference>
<evidence type="ECO:0000256" key="7">
    <source>
        <dbReference type="PIRSR" id="PIRSR602481-1"/>
    </source>
</evidence>
<comment type="cofactor">
    <cofactor evidence="7">
        <name>Zn(2+)</name>
        <dbReference type="ChEBI" id="CHEBI:29105"/>
    </cofactor>
    <text evidence="7">Binds 1 zinc ion per subunit.</text>
</comment>
<dbReference type="Pfam" id="PF01475">
    <property type="entry name" value="FUR"/>
    <property type="match status" value="1"/>
</dbReference>
<dbReference type="RefSeq" id="WP_073149831.1">
    <property type="nucleotide sequence ID" value="NZ_FRAG01000025.1"/>
</dbReference>
<evidence type="ECO:0000256" key="2">
    <source>
        <dbReference type="ARBA" id="ARBA00022491"/>
    </source>
</evidence>
<evidence type="ECO:0000256" key="4">
    <source>
        <dbReference type="ARBA" id="ARBA00023015"/>
    </source>
</evidence>
<dbReference type="InterPro" id="IPR036388">
    <property type="entry name" value="WH-like_DNA-bd_sf"/>
</dbReference>
<feature type="binding site" evidence="8">
    <location>
        <position position="90"/>
    </location>
    <ligand>
        <name>Fe cation</name>
        <dbReference type="ChEBI" id="CHEBI:24875"/>
    </ligand>
</feature>
<evidence type="ECO:0000256" key="5">
    <source>
        <dbReference type="ARBA" id="ARBA00023125"/>
    </source>
</evidence>
<dbReference type="InterPro" id="IPR002481">
    <property type="entry name" value="FUR"/>
</dbReference>
<dbReference type="Gene3D" id="3.30.1490.190">
    <property type="match status" value="1"/>
</dbReference>
<gene>
    <name evidence="9" type="ORF">SAMN02745912_02214</name>
</gene>
<organism evidence="9 10">
    <name type="scientific">Paramaledivibacter caminithermalis (strain DSM 15212 / CIP 107654 / DViRD3)</name>
    <name type="common">Clostridium caminithermale</name>
    <dbReference type="NCBI Taxonomy" id="1121301"/>
    <lineage>
        <taxon>Bacteria</taxon>
        <taxon>Bacillati</taxon>
        <taxon>Bacillota</taxon>
        <taxon>Clostridia</taxon>
        <taxon>Peptostreptococcales</taxon>
        <taxon>Caminicellaceae</taxon>
        <taxon>Paramaledivibacter</taxon>
    </lineage>
</organism>
<evidence type="ECO:0000256" key="1">
    <source>
        <dbReference type="ARBA" id="ARBA00007957"/>
    </source>
</evidence>
<evidence type="ECO:0000313" key="10">
    <source>
        <dbReference type="Proteomes" id="UP000184465"/>
    </source>
</evidence>
<evidence type="ECO:0000256" key="3">
    <source>
        <dbReference type="ARBA" id="ARBA00022833"/>
    </source>
</evidence>
<keyword evidence="4" id="KW-0805">Transcription regulation</keyword>
<dbReference type="GO" id="GO:0008270">
    <property type="term" value="F:zinc ion binding"/>
    <property type="evidence" value="ECO:0007669"/>
    <property type="project" value="TreeGrafter"/>
</dbReference>
<dbReference type="InterPro" id="IPR036390">
    <property type="entry name" value="WH_DNA-bd_sf"/>
</dbReference>
<dbReference type="InterPro" id="IPR043135">
    <property type="entry name" value="Fur_C"/>
</dbReference>
<protein>
    <submittedName>
        <fullName evidence="9">Fur family transcriptional regulator, ferric uptake regulator</fullName>
    </submittedName>
</protein>
<keyword evidence="5" id="KW-0238">DNA-binding</keyword>
<feature type="binding site" evidence="8">
    <location>
        <position position="127"/>
    </location>
    <ligand>
        <name>Fe cation</name>
        <dbReference type="ChEBI" id="CHEBI:24875"/>
    </ligand>
</feature>
<feature type="binding site" evidence="7">
    <location>
        <position position="135"/>
    </location>
    <ligand>
        <name>Zn(2+)</name>
        <dbReference type="ChEBI" id="CHEBI:29105"/>
    </ligand>
</feature>
<dbReference type="GO" id="GO:0045892">
    <property type="term" value="P:negative regulation of DNA-templated transcription"/>
    <property type="evidence" value="ECO:0007669"/>
    <property type="project" value="TreeGrafter"/>
</dbReference>
<evidence type="ECO:0000256" key="6">
    <source>
        <dbReference type="ARBA" id="ARBA00023163"/>
    </source>
</evidence>
<keyword evidence="6" id="KW-0804">Transcription</keyword>
<dbReference type="Gene3D" id="1.10.10.10">
    <property type="entry name" value="Winged helix-like DNA-binding domain superfamily/Winged helix DNA-binding domain"/>
    <property type="match status" value="1"/>
</dbReference>
<dbReference type="SUPFAM" id="SSF46785">
    <property type="entry name" value="Winged helix' DNA-binding domain"/>
    <property type="match status" value="1"/>
</dbReference>
<dbReference type="GO" id="GO:0003700">
    <property type="term" value="F:DNA-binding transcription factor activity"/>
    <property type="evidence" value="ECO:0007669"/>
    <property type="project" value="InterPro"/>
</dbReference>
<proteinExistence type="inferred from homology"/>
<dbReference type="PANTHER" id="PTHR33202:SF7">
    <property type="entry name" value="FERRIC UPTAKE REGULATION PROTEIN"/>
    <property type="match status" value="1"/>
</dbReference>
<dbReference type="Proteomes" id="UP000184465">
    <property type="component" value="Unassembled WGS sequence"/>
</dbReference>
<feature type="binding site" evidence="7">
    <location>
        <position position="96"/>
    </location>
    <ligand>
        <name>Zn(2+)</name>
        <dbReference type="ChEBI" id="CHEBI:29105"/>
    </ligand>
</feature>
<dbReference type="EMBL" id="FRAG01000025">
    <property type="protein sequence ID" value="SHK09093.1"/>
    <property type="molecule type" value="Genomic_DNA"/>
</dbReference>
<keyword evidence="2" id="KW-0678">Repressor</keyword>
<feature type="binding site" evidence="7">
    <location>
        <position position="138"/>
    </location>
    <ligand>
        <name>Zn(2+)</name>
        <dbReference type="ChEBI" id="CHEBI:29105"/>
    </ligand>
</feature>
<comment type="cofactor">
    <cofactor evidence="8">
        <name>Mn(2+)</name>
        <dbReference type="ChEBI" id="CHEBI:29035"/>
    </cofactor>
    <cofactor evidence="8">
        <name>Fe(2+)</name>
        <dbReference type="ChEBI" id="CHEBI:29033"/>
    </cofactor>
    <text evidence="8">Binds 1 Mn(2+) or Fe(2+) ion per subunit.</text>
</comment>
<keyword evidence="7" id="KW-0479">Metal-binding</keyword>
<keyword evidence="3 7" id="KW-0862">Zinc</keyword>
<dbReference type="STRING" id="1121301.SAMN02745912_02214"/>
<feature type="binding site" evidence="7">
    <location>
        <position position="99"/>
    </location>
    <ligand>
        <name>Zn(2+)</name>
        <dbReference type="ChEBI" id="CHEBI:29105"/>
    </ligand>
</feature>
<dbReference type="OrthoDB" id="8659436at2"/>
<dbReference type="PANTHER" id="PTHR33202">
    <property type="entry name" value="ZINC UPTAKE REGULATION PROTEIN"/>
    <property type="match status" value="1"/>
</dbReference>
<comment type="similarity">
    <text evidence="1">Belongs to the Fur family.</text>
</comment>
<accession>A0A1M6PMF4</accession>
<name>A0A1M6PMF4_PARC5</name>
<keyword evidence="8" id="KW-0408">Iron</keyword>
<evidence type="ECO:0000313" key="9">
    <source>
        <dbReference type="EMBL" id="SHK09093.1"/>
    </source>
</evidence>
<dbReference type="CDD" id="cd07153">
    <property type="entry name" value="Fur_like"/>
    <property type="match status" value="1"/>
</dbReference>
<keyword evidence="10" id="KW-1185">Reference proteome</keyword>
<sequence length="144" mass="16738">MELRDIIDKLKSNGYKVTEQRKAILQVLSSNPNNLISVENLFIKSKEIYNKTNMSTIYRNLEILERLNLVYKLITEDSIALYKLVCSNEHHHHIICKECGKTEIIEFCPINTLNKLAKDKNFNLTSHKLELYGYCVDCQASKDD</sequence>
<dbReference type="GO" id="GO:1900376">
    <property type="term" value="P:regulation of secondary metabolite biosynthetic process"/>
    <property type="evidence" value="ECO:0007669"/>
    <property type="project" value="TreeGrafter"/>
</dbReference>
<evidence type="ECO:0000256" key="8">
    <source>
        <dbReference type="PIRSR" id="PIRSR602481-2"/>
    </source>
</evidence>